<organism evidence="2 3">
    <name type="scientific">Vibrio fortis</name>
    <dbReference type="NCBI Taxonomy" id="212667"/>
    <lineage>
        <taxon>Bacteria</taxon>
        <taxon>Pseudomonadati</taxon>
        <taxon>Pseudomonadota</taxon>
        <taxon>Gammaproteobacteria</taxon>
        <taxon>Vibrionales</taxon>
        <taxon>Vibrionaceae</taxon>
        <taxon>Vibrio</taxon>
    </lineage>
</organism>
<feature type="signal peptide" evidence="1">
    <location>
        <begin position="1"/>
        <end position="29"/>
    </location>
</feature>
<name>A0A066UTJ2_9VIBR</name>
<dbReference type="Proteomes" id="UP000027219">
    <property type="component" value="Unassembled WGS sequence"/>
</dbReference>
<evidence type="ECO:0000256" key="1">
    <source>
        <dbReference type="SAM" id="SignalP"/>
    </source>
</evidence>
<protein>
    <recommendedName>
        <fullName evidence="4">Hemin-binding protein</fullName>
    </recommendedName>
</protein>
<dbReference type="EMBL" id="JFFR01000027">
    <property type="protein sequence ID" value="KDN27459.1"/>
    <property type="molecule type" value="Genomic_DNA"/>
</dbReference>
<keyword evidence="1" id="KW-0732">Signal</keyword>
<reference evidence="2 3" key="1">
    <citation type="submission" date="2014-02" db="EMBL/GenBank/DDBJ databases">
        <title>Vibrio fortis Dalian14 Genome Sequencing.</title>
        <authorList>
            <person name="Wang Y."/>
            <person name="Song L."/>
            <person name="Liu G."/>
            <person name="Ding J."/>
        </authorList>
    </citation>
    <scope>NUCLEOTIDE SEQUENCE [LARGE SCALE GENOMIC DNA]</scope>
    <source>
        <strain evidence="2 3">Dalian14</strain>
    </source>
</reference>
<dbReference type="STRING" id="212667.VFDL14_21495"/>
<accession>A0A066UTJ2</accession>
<keyword evidence="3" id="KW-1185">Reference proteome</keyword>
<comment type="caution">
    <text evidence="2">The sequence shown here is derived from an EMBL/GenBank/DDBJ whole genome shotgun (WGS) entry which is preliminary data.</text>
</comment>
<evidence type="ECO:0000313" key="3">
    <source>
        <dbReference type="Proteomes" id="UP000027219"/>
    </source>
</evidence>
<gene>
    <name evidence="2" type="ORF">VFDL14_21495</name>
</gene>
<feature type="chain" id="PRO_5001632442" description="Hemin-binding protein" evidence="1">
    <location>
        <begin position="30"/>
        <end position="548"/>
    </location>
</feature>
<evidence type="ECO:0000313" key="2">
    <source>
        <dbReference type="EMBL" id="KDN27459.1"/>
    </source>
</evidence>
<evidence type="ECO:0008006" key="4">
    <source>
        <dbReference type="Google" id="ProtNLM"/>
    </source>
</evidence>
<sequence>MRFDQTTTVKAKAVVLSLTLLSLSPLSLAKDTETTSIESINQRKSVFSQYGISEDLPKLGISSLSQGEHLVEHLLRTVEYEGTRKDAEAYVVKHTDHKGNIDIRFKYDEKKFEGEEELVDVIENSTRTQYRLRNWAQAYDPASVRAIDHGGGQVAVSFNYSKYGLPQDISYFRHMRVEIKTLDGKPQQMTITNRNKFNLEGINVSRYKQVITFKSELSDESLIDKRIVEIEGSKKGKPIKVTEITEPVALYNDSGVNVMDEPLLAEVSDPRLREEKVEINSTFPLLGDMVRQQGIDIPLPFGVSIAYRNQDMNLPTNDFVIQGVRLNEIFDPNDTIATVAAESVTLRGDVNILPFWNVFGFVGKINVDANVDASYTGKIGEELQDKLNDRLPGLGDKFCDEVSVLCDTGRLNVPLQLEYDALGVGSTLSIGYKEFFASVTGTYSLTRLKGNTDWGDGIVTVQPMLGYQLVDYRAQLFVGAEYQGLKNRMQGHVAAGGIEFDYDVGVDVNNWAYLAGFNKQLGKNYNLSFLYNKGESRNSMTLNLGYRF</sequence>
<dbReference type="AlphaFoldDB" id="A0A066UTJ2"/>
<proteinExistence type="predicted"/>